<proteinExistence type="predicted"/>
<sequence length="80" mass="9408">MQHARCLIYMQTSVDGYIIDVYADAPVRARAFFVSHHVLDDIHHRHSSSTFIIDRFLSYAFWKIKRLIDNRIGTLLESMP</sequence>
<dbReference type="EMBL" id="KK107538">
    <property type="protein sequence ID" value="EZA49157.1"/>
    <property type="molecule type" value="Genomic_DNA"/>
</dbReference>
<dbReference type="Proteomes" id="UP000053097">
    <property type="component" value="Unassembled WGS sequence"/>
</dbReference>
<gene>
    <name evidence="1" type="ORF">X777_12570</name>
</gene>
<reference evidence="1 2" key="1">
    <citation type="journal article" date="2014" name="Curr. Biol.">
        <title>The genome of the clonal raider ant Cerapachys biroi.</title>
        <authorList>
            <person name="Oxley P.R."/>
            <person name="Ji L."/>
            <person name="Fetter-Pruneda I."/>
            <person name="McKenzie S.K."/>
            <person name="Li C."/>
            <person name="Hu H."/>
            <person name="Zhang G."/>
            <person name="Kronauer D.J."/>
        </authorList>
    </citation>
    <scope>NUCLEOTIDE SEQUENCE [LARGE SCALE GENOMIC DNA]</scope>
</reference>
<dbReference type="AlphaFoldDB" id="A0A026VZI9"/>
<accession>A0A026VZI9</accession>
<evidence type="ECO:0000313" key="2">
    <source>
        <dbReference type="Proteomes" id="UP000053097"/>
    </source>
</evidence>
<evidence type="ECO:0000313" key="1">
    <source>
        <dbReference type="EMBL" id="EZA49157.1"/>
    </source>
</evidence>
<name>A0A026VZI9_OOCBI</name>
<keyword evidence="2" id="KW-1185">Reference proteome</keyword>
<organism evidence="1 2">
    <name type="scientific">Ooceraea biroi</name>
    <name type="common">Clonal raider ant</name>
    <name type="synonym">Cerapachys biroi</name>
    <dbReference type="NCBI Taxonomy" id="2015173"/>
    <lineage>
        <taxon>Eukaryota</taxon>
        <taxon>Metazoa</taxon>
        <taxon>Ecdysozoa</taxon>
        <taxon>Arthropoda</taxon>
        <taxon>Hexapoda</taxon>
        <taxon>Insecta</taxon>
        <taxon>Pterygota</taxon>
        <taxon>Neoptera</taxon>
        <taxon>Endopterygota</taxon>
        <taxon>Hymenoptera</taxon>
        <taxon>Apocrita</taxon>
        <taxon>Aculeata</taxon>
        <taxon>Formicoidea</taxon>
        <taxon>Formicidae</taxon>
        <taxon>Dorylinae</taxon>
        <taxon>Ooceraea</taxon>
    </lineage>
</organism>
<protein>
    <submittedName>
        <fullName evidence="1">Uncharacterized protein</fullName>
    </submittedName>
</protein>